<name>A0AAW9MTP6_9FIRM</name>
<feature type="region of interest" description="Disordered" evidence="2">
    <location>
        <begin position="131"/>
        <end position="150"/>
    </location>
</feature>
<dbReference type="PANTHER" id="PTHR11895">
    <property type="entry name" value="TRANSAMIDASE"/>
    <property type="match status" value="1"/>
</dbReference>
<dbReference type="AlphaFoldDB" id="A0AAW9MTP6"/>
<evidence type="ECO:0000313" key="4">
    <source>
        <dbReference type="EMBL" id="MEB3428979.1"/>
    </source>
</evidence>
<dbReference type="PANTHER" id="PTHR11895:SF7">
    <property type="entry name" value="GLUTAMYL-TRNA(GLN) AMIDOTRANSFERASE SUBUNIT A, MITOCHONDRIAL"/>
    <property type="match status" value="1"/>
</dbReference>
<comment type="caution">
    <text evidence="4">The sequence shown here is derived from an EMBL/GenBank/DDBJ whole genome shotgun (WGS) entry which is preliminary data.</text>
</comment>
<dbReference type="InterPro" id="IPR023631">
    <property type="entry name" value="Amidase_dom"/>
</dbReference>
<gene>
    <name evidence="4" type="ORF">VLK81_02880</name>
</gene>
<dbReference type="Proteomes" id="UP001357733">
    <property type="component" value="Unassembled WGS sequence"/>
</dbReference>
<dbReference type="InterPro" id="IPR036928">
    <property type="entry name" value="AS_sf"/>
</dbReference>
<organism evidence="4 5">
    <name type="scientific">Citroniella saccharovorans</name>
    <dbReference type="NCBI Taxonomy" id="2053367"/>
    <lineage>
        <taxon>Bacteria</taxon>
        <taxon>Bacillati</taxon>
        <taxon>Bacillota</taxon>
        <taxon>Tissierellia</taxon>
        <taxon>Tissierellales</taxon>
        <taxon>Peptoniphilaceae</taxon>
        <taxon>Citroniella</taxon>
    </lineage>
</organism>
<dbReference type="EMBL" id="JAYKOT010000003">
    <property type="protein sequence ID" value="MEB3428979.1"/>
    <property type="molecule type" value="Genomic_DNA"/>
</dbReference>
<evidence type="ECO:0000259" key="3">
    <source>
        <dbReference type="Pfam" id="PF01425"/>
    </source>
</evidence>
<dbReference type="Pfam" id="PF01425">
    <property type="entry name" value="Amidase"/>
    <property type="match status" value="1"/>
</dbReference>
<proteinExistence type="inferred from homology"/>
<feature type="domain" description="Amidase" evidence="3">
    <location>
        <begin position="27"/>
        <end position="261"/>
    </location>
</feature>
<protein>
    <submittedName>
        <fullName evidence="4">Amidase</fullName>
    </submittedName>
</protein>
<dbReference type="InterPro" id="IPR000120">
    <property type="entry name" value="Amidase"/>
</dbReference>
<comment type="similarity">
    <text evidence="1">Belongs to the amidase family.</text>
</comment>
<dbReference type="SUPFAM" id="SSF75304">
    <property type="entry name" value="Amidase signature (AS) enzymes"/>
    <property type="match status" value="1"/>
</dbReference>
<evidence type="ECO:0000256" key="2">
    <source>
        <dbReference type="SAM" id="MobiDB-lite"/>
    </source>
</evidence>
<dbReference type="GO" id="GO:0003824">
    <property type="term" value="F:catalytic activity"/>
    <property type="evidence" value="ECO:0007669"/>
    <property type="project" value="InterPro"/>
</dbReference>
<sequence>MEREIIDYRKKIENGEKVEDVVRGVFERIGDDPYGVFISLNKDTALARAGELDKKEKDKRGRLFGLPILVKDNILTEGLRTTCASKMLEDYIPSYSASLVKRLEEEDAIIIGKTNMDEFAMGSNSESSYFHPTKNPIDPSLSPGGSSSGSGAGQRLGYAFVSIGTDTGGSVRQPASFSSIIGYKPSYGLISRYGVVSMANTLDQVGIFSNNVIDLVSVLNVVGGYDELDDTSIRRGVDFKLEKFDDLNGIRVGIVKEEDYWDEKG</sequence>
<reference evidence="4 5" key="1">
    <citation type="submission" date="2024-01" db="EMBL/GenBank/DDBJ databases">
        <title>Complete genome sequence of Citroniella saccharovorans strain M6.X9, isolated from human fecal sample.</title>
        <authorList>
            <person name="Cheng G."/>
            <person name="Westerholm M."/>
            <person name="Schnurer A."/>
        </authorList>
    </citation>
    <scope>NUCLEOTIDE SEQUENCE [LARGE SCALE GENOMIC DNA]</scope>
    <source>
        <strain evidence="4 5">DSM 29873</strain>
    </source>
</reference>
<evidence type="ECO:0000256" key="1">
    <source>
        <dbReference type="ARBA" id="ARBA00009199"/>
    </source>
</evidence>
<dbReference type="RefSeq" id="WP_324619072.1">
    <property type="nucleotide sequence ID" value="NZ_JAYKOT010000003.1"/>
</dbReference>
<dbReference type="Gene3D" id="3.90.1300.10">
    <property type="entry name" value="Amidase signature (AS) domain"/>
    <property type="match status" value="1"/>
</dbReference>
<evidence type="ECO:0000313" key="5">
    <source>
        <dbReference type="Proteomes" id="UP001357733"/>
    </source>
</evidence>
<keyword evidence="5" id="KW-1185">Reference proteome</keyword>
<accession>A0AAW9MTP6</accession>